<proteinExistence type="predicted"/>
<sequence length="194" mass="21689">MTKRVFFIGDELITGQGDARALGWIGRVLARTESEPPVLPVTLAFPGDTTASLAERWTGEVLPRMGRDDEHYIVIALGSHDIDAGVTTARSRLHLANVLDATSRYDLTPMVVGPPPRTDLPERVQVELTRAFSEVCERRGVLFVDCYTPLKAHEQWLTDMSTSHAYTPRQAGYALIAWLVTHRGWHRWLGVKEA</sequence>
<evidence type="ECO:0000313" key="3">
    <source>
        <dbReference type="Proteomes" id="UP001235966"/>
    </source>
</evidence>
<evidence type="ECO:0000313" key="2">
    <source>
        <dbReference type="EMBL" id="MDP9800520.1"/>
    </source>
</evidence>
<accession>A0ABT9NAJ7</accession>
<protein>
    <submittedName>
        <fullName evidence="2">Lysophospholipase L1-like esterase</fullName>
    </submittedName>
</protein>
<keyword evidence="3" id="KW-1185">Reference proteome</keyword>
<dbReference type="Proteomes" id="UP001235966">
    <property type="component" value="Unassembled WGS sequence"/>
</dbReference>
<dbReference type="EMBL" id="JAUSQW010000001">
    <property type="protein sequence ID" value="MDP9800520.1"/>
    <property type="molecule type" value="Genomic_DNA"/>
</dbReference>
<feature type="domain" description="SGNH hydrolase-type esterase" evidence="1">
    <location>
        <begin position="7"/>
        <end position="175"/>
    </location>
</feature>
<comment type="caution">
    <text evidence="2">The sequence shown here is derived from an EMBL/GenBank/DDBJ whole genome shotgun (WGS) entry which is preliminary data.</text>
</comment>
<dbReference type="Gene3D" id="3.40.50.1110">
    <property type="entry name" value="SGNH hydrolase"/>
    <property type="match status" value="1"/>
</dbReference>
<dbReference type="Pfam" id="PF13472">
    <property type="entry name" value="Lipase_GDSL_2"/>
    <property type="match status" value="1"/>
</dbReference>
<organism evidence="2 3">
    <name type="scientific">Arcanobacterium wilhelmae</name>
    <dbReference type="NCBI Taxonomy" id="1803177"/>
    <lineage>
        <taxon>Bacteria</taxon>
        <taxon>Bacillati</taxon>
        <taxon>Actinomycetota</taxon>
        <taxon>Actinomycetes</taxon>
        <taxon>Actinomycetales</taxon>
        <taxon>Actinomycetaceae</taxon>
        <taxon>Arcanobacterium</taxon>
    </lineage>
</organism>
<dbReference type="InterPro" id="IPR013830">
    <property type="entry name" value="SGNH_hydro"/>
</dbReference>
<name>A0ABT9NAJ7_9ACTO</name>
<gene>
    <name evidence="2" type="ORF">J2S49_000596</name>
</gene>
<evidence type="ECO:0000259" key="1">
    <source>
        <dbReference type="Pfam" id="PF13472"/>
    </source>
</evidence>
<dbReference type="RefSeq" id="WP_278057892.1">
    <property type="nucleotide sequence ID" value="NZ_CP121247.1"/>
</dbReference>
<reference evidence="2 3" key="1">
    <citation type="submission" date="2023-07" db="EMBL/GenBank/DDBJ databases">
        <title>Sequencing the genomes of 1000 actinobacteria strains.</title>
        <authorList>
            <person name="Klenk H.-P."/>
        </authorList>
    </citation>
    <scope>NUCLEOTIDE SEQUENCE [LARGE SCALE GENOMIC DNA]</scope>
    <source>
        <strain evidence="2 3">DSM 102162</strain>
    </source>
</reference>
<dbReference type="InterPro" id="IPR036514">
    <property type="entry name" value="SGNH_hydro_sf"/>
</dbReference>
<dbReference type="SUPFAM" id="SSF52266">
    <property type="entry name" value="SGNH hydrolase"/>
    <property type="match status" value="1"/>
</dbReference>